<name>A0A6P8J4X1_ACTTE</name>
<organism evidence="9 10">
    <name type="scientific">Actinia tenebrosa</name>
    <name type="common">Australian red waratah sea anemone</name>
    <dbReference type="NCBI Taxonomy" id="6105"/>
    <lineage>
        <taxon>Eukaryota</taxon>
        <taxon>Metazoa</taxon>
        <taxon>Cnidaria</taxon>
        <taxon>Anthozoa</taxon>
        <taxon>Hexacorallia</taxon>
        <taxon>Actiniaria</taxon>
        <taxon>Actiniidae</taxon>
        <taxon>Actinia</taxon>
    </lineage>
</organism>
<dbReference type="PANTHER" id="PTHR45832">
    <property type="entry name" value="SERINE/THREONINE-PROTEIN KINASE SAMKA-RELATED-RELATED"/>
    <property type="match status" value="1"/>
</dbReference>
<evidence type="ECO:0000256" key="2">
    <source>
        <dbReference type="ARBA" id="ARBA00012513"/>
    </source>
</evidence>
<dbReference type="InParanoid" id="A0A6P8J4X1"/>
<feature type="binding site" evidence="5">
    <location>
        <position position="182"/>
    </location>
    <ligand>
        <name>ATP</name>
        <dbReference type="ChEBI" id="CHEBI:30616"/>
    </ligand>
</feature>
<dbReference type="InterPro" id="IPR051931">
    <property type="entry name" value="PAK3-like"/>
</dbReference>
<dbReference type="SUPFAM" id="SSF56112">
    <property type="entry name" value="Protein kinase-like (PK-like)"/>
    <property type="match status" value="1"/>
</dbReference>
<gene>
    <name evidence="10" type="primary">LOC116306608</name>
</gene>
<dbReference type="InterPro" id="IPR011009">
    <property type="entry name" value="Kinase-like_dom_sf"/>
</dbReference>
<feature type="region of interest" description="Disordered" evidence="7">
    <location>
        <begin position="51"/>
        <end position="96"/>
    </location>
</feature>
<evidence type="ECO:0000256" key="4">
    <source>
        <dbReference type="ARBA" id="ARBA00022840"/>
    </source>
</evidence>
<dbReference type="Pfam" id="PF00069">
    <property type="entry name" value="Pkinase"/>
    <property type="match status" value="1"/>
</dbReference>
<dbReference type="GeneID" id="116306608"/>
<dbReference type="RefSeq" id="XP_031572550.1">
    <property type="nucleotide sequence ID" value="XM_031716690.1"/>
</dbReference>
<keyword evidence="6" id="KW-0723">Serine/threonine-protein kinase</keyword>
<evidence type="ECO:0000259" key="8">
    <source>
        <dbReference type="PROSITE" id="PS50011"/>
    </source>
</evidence>
<evidence type="ECO:0000256" key="1">
    <source>
        <dbReference type="ARBA" id="ARBA00008874"/>
    </source>
</evidence>
<dbReference type="PROSITE" id="PS50011">
    <property type="entry name" value="PROTEIN_KINASE_DOM"/>
    <property type="match status" value="1"/>
</dbReference>
<dbReference type="GO" id="GO:0005524">
    <property type="term" value="F:ATP binding"/>
    <property type="evidence" value="ECO:0007669"/>
    <property type="project" value="UniProtKB-UniRule"/>
</dbReference>
<dbReference type="PROSITE" id="PS00108">
    <property type="entry name" value="PROTEIN_KINASE_ST"/>
    <property type="match status" value="1"/>
</dbReference>
<protein>
    <recommendedName>
        <fullName evidence="2">non-specific serine/threonine protein kinase</fullName>
        <ecNumber evidence="2">2.7.11.1</ecNumber>
    </recommendedName>
</protein>
<feature type="domain" description="Protein kinase" evidence="8">
    <location>
        <begin position="152"/>
        <end position="409"/>
    </location>
</feature>
<comment type="similarity">
    <text evidence="1">Belongs to the protein kinase superfamily. STE Ser/Thr protein kinase family. STE20 subfamily.</text>
</comment>
<dbReference type="InterPro" id="IPR000719">
    <property type="entry name" value="Prot_kinase_dom"/>
</dbReference>
<dbReference type="SMART" id="SM00220">
    <property type="entry name" value="S_TKc"/>
    <property type="match status" value="1"/>
</dbReference>
<keyword evidence="9" id="KW-1185">Reference proteome</keyword>
<dbReference type="PANTHER" id="PTHR45832:SF22">
    <property type="entry name" value="SERINE_THREONINE-PROTEIN KINASE SAMKA-RELATED"/>
    <property type="match status" value="1"/>
</dbReference>
<dbReference type="AlphaFoldDB" id="A0A6P8J4X1"/>
<dbReference type="OrthoDB" id="2914378at2759"/>
<keyword evidence="6" id="KW-0808">Transferase</keyword>
<keyword evidence="4 5" id="KW-0067">ATP-binding</keyword>
<reference evidence="10" key="1">
    <citation type="submission" date="2025-08" db="UniProtKB">
        <authorList>
            <consortium name="RefSeq"/>
        </authorList>
    </citation>
    <scope>IDENTIFICATION</scope>
    <source>
        <tissue evidence="10">Tentacle</tissue>
    </source>
</reference>
<evidence type="ECO:0000256" key="5">
    <source>
        <dbReference type="PROSITE-ProRule" id="PRU10141"/>
    </source>
</evidence>
<evidence type="ECO:0000256" key="6">
    <source>
        <dbReference type="RuleBase" id="RU000304"/>
    </source>
</evidence>
<evidence type="ECO:0000256" key="7">
    <source>
        <dbReference type="SAM" id="MobiDB-lite"/>
    </source>
</evidence>
<dbReference type="Gene3D" id="1.10.510.10">
    <property type="entry name" value="Transferase(Phosphotransferase) domain 1"/>
    <property type="match status" value="1"/>
</dbReference>
<sequence>MGCAYSKPKVRETEPITMDQLQKELFKFNKNIRGYWRRKKTFCLKVVKQNNPQAEERPQTKAGVPCDDKLCSGKPTNQGPSNKKPKTTTNSKEIKQDVTPRVLRSVEQRQVSIADIVLSSQKSVQHTYTQGNQMSVLKYFHRDRLYHPDRHYIFIREIGRGGFGRVYLARNKLIQGEEYAIKTISLEHSDERSLLMELEALLTFKHKNILALANSYLTDGFLYIVTEYVAGMSLYSMMSNFSNGLPEYIVSHIMRECLQGLAHLHQSGFIHCDIKTENILISNTGQIKIADLGLVVRTTQPIQPGFRGTQMYASPEMANELPYGKEVRNRHLGPGYCCHGVVFQGYPPLRVADCMECFVNMAKSGYTIMNNEAASRASEDLMNFLYNGTLKCNPADRLSADELLTHSFILRHEHWGGCCDCLSSFMKWVLEPV</sequence>
<evidence type="ECO:0000313" key="9">
    <source>
        <dbReference type="Proteomes" id="UP000515163"/>
    </source>
</evidence>
<dbReference type="GO" id="GO:0004674">
    <property type="term" value="F:protein serine/threonine kinase activity"/>
    <property type="evidence" value="ECO:0007669"/>
    <property type="project" value="UniProtKB-KW"/>
</dbReference>
<accession>A0A6P8J4X1</accession>
<dbReference type="KEGG" id="aten:116306608"/>
<keyword evidence="6" id="KW-0418">Kinase</keyword>
<keyword evidence="3 5" id="KW-0547">Nucleotide-binding</keyword>
<proteinExistence type="inferred from homology"/>
<dbReference type="InterPro" id="IPR017441">
    <property type="entry name" value="Protein_kinase_ATP_BS"/>
</dbReference>
<evidence type="ECO:0000313" key="10">
    <source>
        <dbReference type="RefSeq" id="XP_031572550.1"/>
    </source>
</evidence>
<evidence type="ECO:0000256" key="3">
    <source>
        <dbReference type="ARBA" id="ARBA00022741"/>
    </source>
</evidence>
<dbReference type="EC" id="2.7.11.1" evidence="2"/>
<dbReference type="InterPro" id="IPR008271">
    <property type="entry name" value="Ser/Thr_kinase_AS"/>
</dbReference>
<dbReference type="PROSITE" id="PS00107">
    <property type="entry name" value="PROTEIN_KINASE_ATP"/>
    <property type="match status" value="1"/>
</dbReference>
<dbReference type="Proteomes" id="UP000515163">
    <property type="component" value="Unplaced"/>
</dbReference>